<keyword evidence="2" id="KW-1003">Cell membrane</keyword>
<evidence type="ECO:0000256" key="4">
    <source>
        <dbReference type="ARBA" id="ARBA00022679"/>
    </source>
</evidence>
<evidence type="ECO:0000256" key="5">
    <source>
        <dbReference type="ARBA" id="ARBA00022692"/>
    </source>
</evidence>
<sequence length="484" mass="51311">MSGTGGRTATAIFLFAISAYFAVQVVLRLTLGGAFETDEAEMLVMTPGFQLGYGPQLPLYNWLQLGLFELLGRSLLALSLLKNGLLWLTYLLVFLGFRLWLPAGVAALGALSLLFVPDIAWEAQRATTHSNMLISVSAATLAAFLWAMRGGSWAAWVALGIAVGLGGLSKYNFFLVPVGLLTAALTLAPFRARILTRRALVVPAIAAAILAAPYGWMVQNRDLAFSSVGKLRLETDSARAVLPDGLAMLPGGMLSLLALPLLVAAVAWAFGRRRAEPDPVGPLPALLLRAGAVVAVLMALGVWLAQAGTVTARWLLPLAFLAAPGLFLALAPRIGPVARRGIFAAAAVFAVLVCAGLTYDRFKEGARRDVDFTGLPGRLAGIEGAEGVPVIAEFYTAGNLAAAEPDWRIAPYLPFAAHRFAGGPVLFLMRETVPRDLAAGLAQAGWPPGTEPEVLEEGSFTLPYRRSGAEMPFRFVLARTPALP</sequence>
<keyword evidence="5 8" id="KW-0812">Transmembrane</keyword>
<feature type="transmembrane region" description="Helical" evidence="8">
    <location>
        <begin position="99"/>
        <end position="121"/>
    </location>
</feature>
<comment type="subcellular location">
    <subcellularLocation>
        <location evidence="1">Cell membrane</location>
        <topology evidence="1">Multi-pass membrane protein</topology>
    </subcellularLocation>
</comment>
<evidence type="ECO:0000256" key="6">
    <source>
        <dbReference type="ARBA" id="ARBA00022989"/>
    </source>
</evidence>
<dbReference type="GO" id="GO:0005886">
    <property type="term" value="C:plasma membrane"/>
    <property type="evidence" value="ECO:0007669"/>
    <property type="project" value="UniProtKB-SubCell"/>
</dbReference>
<evidence type="ECO:0000256" key="1">
    <source>
        <dbReference type="ARBA" id="ARBA00004651"/>
    </source>
</evidence>
<keyword evidence="6 8" id="KW-1133">Transmembrane helix</keyword>
<feature type="transmembrane region" description="Helical" evidence="8">
    <location>
        <begin position="171"/>
        <end position="188"/>
    </location>
</feature>
<organism evidence="10 11">
    <name type="scientific">Rhodovulum visakhapatnamense</name>
    <dbReference type="NCBI Taxonomy" id="364297"/>
    <lineage>
        <taxon>Bacteria</taxon>
        <taxon>Pseudomonadati</taxon>
        <taxon>Pseudomonadota</taxon>
        <taxon>Alphaproteobacteria</taxon>
        <taxon>Rhodobacterales</taxon>
        <taxon>Paracoccaceae</taxon>
        <taxon>Rhodovulum</taxon>
    </lineage>
</organism>
<feature type="transmembrane region" description="Helical" evidence="8">
    <location>
        <begin position="200"/>
        <end position="217"/>
    </location>
</feature>
<evidence type="ECO:0000256" key="7">
    <source>
        <dbReference type="ARBA" id="ARBA00023136"/>
    </source>
</evidence>
<proteinExistence type="predicted"/>
<dbReference type="PANTHER" id="PTHR33908:SF11">
    <property type="entry name" value="MEMBRANE PROTEIN"/>
    <property type="match status" value="1"/>
</dbReference>
<dbReference type="EMBL" id="SOEB01000015">
    <property type="protein sequence ID" value="TDX27087.1"/>
    <property type="molecule type" value="Genomic_DNA"/>
</dbReference>
<keyword evidence="4 10" id="KW-0808">Transferase</keyword>
<protein>
    <submittedName>
        <fullName evidence="10">4-amino-4-deoxy-L-arabinose transferase-like glycosyltransferase</fullName>
    </submittedName>
</protein>
<feature type="transmembrane region" description="Helical" evidence="8">
    <location>
        <begin position="133"/>
        <end position="159"/>
    </location>
</feature>
<evidence type="ECO:0000259" key="9">
    <source>
        <dbReference type="Pfam" id="PF13231"/>
    </source>
</evidence>
<evidence type="ECO:0000256" key="3">
    <source>
        <dbReference type="ARBA" id="ARBA00022676"/>
    </source>
</evidence>
<accession>A0A4R8FUD3</accession>
<feature type="transmembrane region" description="Helical" evidence="8">
    <location>
        <begin position="342"/>
        <end position="359"/>
    </location>
</feature>
<keyword evidence="3" id="KW-0328">Glycosyltransferase</keyword>
<dbReference type="Proteomes" id="UP000295484">
    <property type="component" value="Unassembled WGS sequence"/>
</dbReference>
<feature type="transmembrane region" description="Helical" evidence="8">
    <location>
        <begin position="311"/>
        <end position="330"/>
    </location>
</feature>
<dbReference type="Pfam" id="PF13231">
    <property type="entry name" value="PMT_2"/>
    <property type="match status" value="1"/>
</dbReference>
<gene>
    <name evidence="10" type="ORF">EV657_11578</name>
</gene>
<evidence type="ECO:0000313" key="11">
    <source>
        <dbReference type="Proteomes" id="UP000295484"/>
    </source>
</evidence>
<feature type="transmembrane region" description="Helical" evidence="8">
    <location>
        <begin position="252"/>
        <end position="271"/>
    </location>
</feature>
<dbReference type="GO" id="GO:0009103">
    <property type="term" value="P:lipopolysaccharide biosynthetic process"/>
    <property type="evidence" value="ECO:0007669"/>
    <property type="project" value="UniProtKB-ARBA"/>
</dbReference>
<evidence type="ECO:0000256" key="8">
    <source>
        <dbReference type="SAM" id="Phobius"/>
    </source>
</evidence>
<dbReference type="InterPro" id="IPR050297">
    <property type="entry name" value="LipidA_mod_glycosyltrf_83"/>
</dbReference>
<dbReference type="GO" id="GO:0016763">
    <property type="term" value="F:pentosyltransferase activity"/>
    <property type="evidence" value="ECO:0007669"/>
    <property type="project" value="TreeGrafter"/>
</dbReference>
<feature type="domain" description="Glycosyltransferase RgtA/B/C/D-like" evidence="9">
    <location>
        <begin position="58"/>
        <end position="213"/>
    </location>
</feature>
<evidence type="ECO:0000256" key="2">
    <source>
        <dbReference type="ARBA" id="ARBA00022475"/>
    </source>
</evidence>
<name>A0A4R8FUD3_9RHOB</name>
<feature type="transmembrane region" description="Helical" evidence="8">
    <location>
        <begin position="283"/>
        <end position="305"/>
    </location>
</feature>
<keyword evidence="7 8" id="KW-0472">Membrane</keyword>
<comment type="caution">
    <text evidence="10">The sequence shown here is derived from an EMBL/GenBank/DDBJ whole genome shotgun (WGS) entry which is preliminary data.</text>
</comment>
<feature type="transmembrane region" description="Helical" evidence="8">
    <location>
        <begin position="12"/>
        <end position="31"/>
    </location>
</feature>
<dbReference type="PANTHER" id="PTHR33908">
    <property type="entry name" value="MANNOSYLTRANSFERASE YKCB-RELATED"/>
    <property type="match status" value="1"/>
</dbReference>
<evidence type="ECO:0000313" key="10">
    <source>
        <dbReference type="EMBL" id="TDX27087.1"/>
    </source>
</evidence>
<reference evidence="10 11" key="1">
    <citation type="submission" date="2019-03" db="EMBL/GenBank/DDBJ databases">
        <title>Genomic Encyclopedia of Type Strains, Phase IV (KMG-IV): sequencing the most valuable type-strain genomes for metagenomic binning, comparative biology and taxonomic classification.</title>
        <authorList>
            <person name="Goeker M."/>
        </authorList>
    </citation>
    <scope>NUCLEOTIDE SEQUENCE [LARGE SCALE GENOMIC DNA]</scope>
    <source>
        <strain evidence="10 11">JA181</strain>
    </source>
</reference>
<dbReference type="AlphaFoldDB" id="A0A4R8FUD3"/>
<dbReference type="InterPro" id="IPR038731">
    <property type="entry name" value="RgtA/B/C-like"/>
</dbReference>
<dbReference type="RefSeq" id="WP_134078415.1">
    <property type="nucleotide sequence ID" value="NZ_SOEB01000015.1"/>
</dbReference>